<dbReference type="AlphaFoldDB" id="A0ABD4Z605"/>
<dbReference type="SUPFAM" id="SSF51735">
    <property type="entry name" value="NAD(P)-binding Rossmann-fold domains"/>
    <property type="match status" value="1"/>
</dbReference>
<gene>
    <name evidence="2" type="ORF">QPL79_04405</name>
</gene>
<dbReference type="EMBL" id="JASNVW010000002">
    <property type="protein sequence ID" value="MDK6028595.1"/>
    <property type="molecule type" value="Genomic_DNA"/>
</dbReference>
<evidence type="ECO:0000259" key="1">
    <source>
        <dbReference type="Pfam" id="PF16363"/>
    </source>
</evidence>
<dbReference type="CDD" id="cd05234">
    <property type="entry name" value="UDP_G4E_2_SDR_e"/>
    <property type="match status" value="1"/>
</dbReference>
<keyword evidence="3" id="KW-1185">Reference proteome</keyword>
<dbReference type="RefSeq" id="WP_285273572.1">
    <property type="nucleotide sequence ID" value="NZ_JASNVW010000002.1"/>
</dbReference>
<dbReference type="InterPro" id="IPR016040">
    <property type="entry name" value="NAD(P)-bd_dom"/>
</dbReference>
<dbReference type="Pfam" id="PF16363">
    <property type="entry name" value="GDP_Man_Dehyd"/>
    <property type="match status" value="1"/>
</dbReference>
<feature type="domain" description="NAD(P)-binding" evidence="1">
    <location>
        <begin position="10"/>
        <end position="318"/>
    </location>
</feature>
<sequence>MGKQGFEKVIVTGGAGFIGSHMVDYIVVKSLANKIVVIDNFSSGSIKNVEHHIGKDYFELINADLKSFESKWVDVFKDADAVFHFAANPEVRISSTDPRIHFNENIVATFNVLEAARKFDVTTHFFASSSTVYGDADKIPTPEDHALKPISVYGASKAACEMLYYSYSHLYGFNVAIGRYANIIGYRSNHGVIIDFINKLRKNPNILEILGDGTQRKSYLHVSDAVEATAIITLYAKERKGYHVFNIGNDDWITVKEIADITVNEMELKNVQYKYILVTPDGRGWPGDVKLMLLDITKIKSLTSWRPKLSSKDAVRKTVREILGKEKFSWI</sequence>
<proteinExistence type="predicted"/>
<dbReference type="Proteomes" id="UP001529235">
    <property type="component" value="Unassembled WGS sequence"/>
</dbReference>
<dbReference type="InterPro" id="IPR036291">
    <property type="entry name" value="NAD(P)-bd_dom_sf"/>
</dbReference>
<organism evidence="2 3">
    <name type="scientific">Ignisphaera cupida</name>
    <dbReference type="NCBI Taxonomy" id="3050454"/>
    <lineage>
        <taxon>Archaea</taxon>
        <taxon>Thermoproteota</taxon>
        <taxon>Thermoprotei</taxon>
        <taxon>Desulfurococcales</taxon>
        <taxon>Desulfurococcaceae</taxon>
        <taxon>Ignisphaera</taxon>
    </lineage>
</organism>
<evidence type="ECO:0000313" key="2">
    <source>
        <dbReference type="EMBL" id="MDK6028595.1"/>
    </source>
</evidence>
<dbReference type="Gene3D" id="3.90.25.10">
    <property type="entry name" value="UDP-galactose 4-epimerase, domain 1"/>
    <property type="match status" value="1"/>
</dbReference>
<dbReference type="Gene3D" id="3.40.50.720">
    <property type="entry name" value="NAD(P)-binding Rossmann-like Domain"/>
    <property type="match status" value="1"/>
</dbReference>
<dbReference type="PANTHER" id="PTHR43000">
    <property type="entry name" value="DTDP-D-GLUCOSE 4,6-DEHYDRATASE-RELATED"/>
    <property type="match status" value="1"/>
</dbReference>
<protein>
    <submittedName>
        <fullName evidence="2">NAD-dependent epimerase/dehydratase family protein</fullName>
    </submittedName>
</protein>
<accession>A0ABD4Z605</accession>
<comment type="caution">
    <text evidence="2">The sequence shown here is derived from an EMBL/GenBank/DDBJ whole genome shotgun (WGS) entry which is preliminary data.</text>
</comment>
<reference evidence="2 3" key="1">
    <citation type="submission" date="2023-05" db="EMBL/GenBank/DDBJ databases">
        <title>A new hyperthermophilic archaea 'Ignisphaera cupida' sp. nov. and description of the family 'Ignisphaeraceae' fam. nov.</title>
        <authorList>
            <person name="Podosokorskaya O.A."/>
            <person name="Elcheninov A.G."/>
            <person name="Klukina A."/>
            <person name="Merkel A.Y."/>
        </authorList>
    </citation>
    <scope>NUCLEOTIDE SEQUENCE [LARGE SCALE GENOMIC DNA]</scope>
    <source>
        <strain evidence="2 3">4213-co</strain>
    </source>
</reference>
<evidence type="ECO:0000313" key="3">
    <source>
        <dbReference type="Proteomes" id="UP001529235"/>
    </source>
</evidence>
<name>A0ABD4Z605_9CREN</name>